<dbReference type="AlphaFoldDB" id="G3B4V2"/>
<feature type="non-terminal residue" evidence="3">
    <location>
        <position position="226"/>
    </location>
</feature>
<dbReference type="PANTHER" id="PTHR39405:SF1">
    <property type="entry name" value="DSC E3 UBIQUITIN LIGASE COMPLEX SUBUNIT 4"/>
    <property type="match status" value="1"/>
</dbReference>
<feature type="transmembrane region" description="Helical" evidence="1">
    <location>
        <begin position="153"/>
        <end position="174"/>
    </location>
</feature>
<sequence>MEEMKEIEHIIRDYQQERYPSPEETRKNNATILYKRKKFFLGELRHSFRFMGFLLIVIVYLRDLSTTGLVLRGFSQYTLSNPYPSLHLYTEESKKGLSKFLLLTVIVLNGFYTLIHLVFGAYSSPPHGDKHFLHGSSTIEFIGERVPFGRLELLILDVMIFFFQVVLHNLMCYVQDFEILSVTVPHDSISNPTQDIHSEWKVHNDCDGYNGDVVLLCLDIISNIKV</sequence>
<dbReference type="PANTHER" id="PTHR39405">
    <property type="entry name" value="DSC E3 UBIQUITIN LIGASE COMPLEX SUBUNIT 4"/>
    <property type="match status" value="1"/>
</dbReference>
<feature type="transmembrane region" description="Helical" evidence="1">
    <location>
        <begin position="100"/>
        <end position="122"/>
    </location>
</feature>
<dbReference type="Pfam" id="PF08508">
    <property type="entry name" value="DUF1746"/>
    <property type="match status" value="1"/>
</dbReference>
<proteinExistence type="predicted"/>
<dbReference type="InterPro" id="IPR013715">
    <property type="entry name" value="DUF1746"/>
</dbReference>
<evidence type="ECO:0000259" key="2">
    <source>
        <dbReference type="Pfam" id="PF08508"/>
    </source>
</evidence>
<keyword evidence="1" id="KW-0812">Transmembrane</keyword>
<dbReference type="GO" id="GO:0032933">
    <property type="term" value="P:SREBP signaling pathway"/>
    <property type="evidence" value="ECO:0007669"/>
    <property type="project" value="InterPro"/>
</dbReference>
<dbReference type="HOGENOM" id="CLU_074141_0_0_1"/>
<dbReference type="EMBL" id="GL996521">
    <property type="protein sequence ID" value="EGV64275.1"/>
    <property type="molecule type" value="Genomic_DNA"/>
</dbReference>
<dbReference type="InterPro" id="IPR038967">
    <property type="entry name" value="Dsc4-like"/>
</dbReference>
<dbReference type="GO" id="GO:0044695">
    <property type="term" value="C:Dsc E3 ubiquitin ligase complex"/>
    <property type="evidence" value="ECO:0007669"/>
    <property type="project" value="InterPro"/>
</dbReference>
<organism evidence="4">
    <name type="scientific">Candida tenuis (strain ATCC 10573 / BCRC 21748 / CBS 615 / JCM 9827 / NBRC 10315 / NRRL Y-1498 / VKM Y-70)</name>
    <name type="common">Yeast</name>
    <name type="synonym">Yamadazyma tenuis</name>
    <dbReference type="NCBI Taxonomy" id="590646"/>
    <lineage>
        <taxon>Eukaryota</taxon>
        <taxon>Fungi</taxon>
        <taxon>Dikarya</taxon>
        <taxon>Ascomycota</taxon>
        <taxon>Saccharomycotina</taxon>
        <taxon>Pichiomycetes</taxon>
        <taxon>Debaryomycetaceae</taxon>
        <taxon>Yamadazyma</taxon>
    </lineage>
</organism>
<dbReference type="OrthoDB" id="5428737at2759"/>
<protein>
    <recommendedName>
        <fullName evidence="2">DUF1746 domain-containing protein</fullName>
    </recommendedName>
</protein>
<evidence type="ECO:0000313" key="3">
    <source>
        <dbReference type="EMBL" id="EGV64275.1"/>
    </source>
</evidence>
<keyword evidence="1" id="KW-1133">Transmembrane helix</keyword>
<evidence type="ECO:0000256" key="1">
    <source>
        <dbReference type="SAM" id="Phobius"/>
    </source>
</evidence>
<keyword evidence="1" id="KW-0472">Membrane</keyword>
<keyword evidence="4" id="KW-1185">Reference proteome</keyword>
<accession>G3B4V2</accession>
<evidence type="ECO:0000313" key="4">
    <source>
        <dbReference type="Proteomes" id="UP000000707"/>
    </source>
</evidence>
<dbReference type="GO" id="GO:0005783">
    <property type="term" value="C:endoplasmic reticulum"/>
    <property type="evidence" value="ECO:0007669"/>
    <property type="project" value="TreeGrafter"/>
</dbReference>
<name>G3B4V2_CANTC</name>
<dbReference type="Proteomes" id="UP000000707">
    <property type="component" value="Unassembled WGS sequence"/>
</dbReference>
<reference evidence="3 4" key="1">
    <citation type="journal article" date="2011" name="Proc. Natl. Acad. Sci. U.S.A.">
        <title>Comparative genomics of xylose-fermenting fungi for enhanced biofuel production.</title>
        <authorList>
            <person name="Wohlbach D.J."/>
            <person name="Kuo A."/>
            <person name="Sato T.K."/>
            <person name="Potts K.M."/>
            <person name="Salamov A.A."/>
            <person name="LaButti K.M."/>
            <person name="Sun H."/>
            <person name="Clum A."/>
            <person name="Pangilinan J.L."/>
            <person name="Lindquist E.A."/>
            <person name="Lucas S."/>
            <person name="Lapidus A."/>
            <person name="Jin M."/>
            <person name="Gunawan C."/>
            <person name="Balan V."/>
            <person name="Dale B.E."/>
            <person name="Jeffries T.W."/>
            <person name="Zinkel R."/>
            <person name="Barry K.W."/>
            <person name="Grigoriev I.V."/>
            <person name="Gasch A.P."/>
        </authorList>
    </citation>
    <scope>NUCLEOTIDE SEQUENCE [LARGE SCALE GENOMIC DNA]</scope>
    <source>
        <strain evidence="4">ATCC 10573 / BCRC 21748 / CBS 615 / JCM 9827 / NBRC 10315 / NRRL Y-1498 / VKM Y-70</strain>
    </source>
</reference>
<gene>
    <name evidence="3" type="ORF">CANTEDRAFT_113899</name>
</gene>
<feature type="domain" description="DUF1746" evidence="2">
    <location>
        <begin position="48"/>
        <end position="166"/>
    </location>
</feature>